<evidence type="ECO:0000256" key="5">
    <source>
        <dbReference type="ARBA" id="ARBA00022833"/>
    </source>
</evidence>
<keyword evidence="6 8" id="KW-0460">Magnesium</keyword>
<feature type="binding site" evidence="8">
    <location>
        <position position="290"/>
    </location>
    <ligand>
        <name>Zn(2+)</name>
        <dbReference type="ChEBI" id="CHEBI:29105"/>
        <label>2</label>
    </ligand>
</feature>
<comment type="similarity">
    <text evidence="1 9">Belongs to the alkaline phosphatase family.</text>
</comment>
<evidence type="ECO:0000256" key="8">
    <source>
        <dbReference type="PIRSR" id="PIRSR601952-2"/>
    </source>
</evidence>
<reference evidence="11 12" key="1">
    <citation type="journal article" date="2005" name="Int. J. Syst. Evol. Microbiol.">
        <title>Bacillus litoralis sp. nov., isolated from a tidal flat of the Yellow Sea in Korea.</title>
        <authorList>
            <person name="Yoon J.H."/>
            <person name="Oh T.K."/>
        </authorList>
    </citation>
    <scope>NUCLEOTIDE SEQUENCE [LARGE SCALE GENOMIC DNA]</scope>
    <source>
        <strain evidence="11 12">SW-211</strain>
    </source>
</reference>
<keyword evidence="12" id="KW-1185">Reference proteome</keyword>
<dbReference type="PANTHER" id="PTHR11596">
    <property type="entry name" value="ALKALINE PHOSPHATASE"/>
    <property type="match status" value="1"/>
</dbReference>
<dbReference type="Pfam" id="PF00245">
    <property type="entry name" value="Alk_phosphatase"/>
    <property type="match status" value="1"/>
</dbReference>
<dbReference type="EMBL" id="VOQF01000014">
    <property type="protein sequence ID" value="TXC85899.1"/>
    <property type="molecule type" value="Genomic_DNA"/>
</dbReference>
<dbReference type="Proteomes" id="UP000321363">
    <property type="component" value="Unassembled WGS sequence"/>
</dbReference>
<dbReference type="PANTHER" id="PTHR11596:SF5">
    <property type="entry name" value="ALKALINE PHOSPHATASE"/>
    <property type="match status" value="1"/>
</dbReference>
<feature type="binding site" evidence="8">
    <location>
        <position position="328"/>
    </location>
    <ligand>
        <name>Zn(2+)</name>
        <dbReference type="ChEBI" id="CHEBI:29105"/>
        <label>2</label>
    </ligand>
</feature>
<dbReference type="InterPro" id="IPR018299">
    <property type="entry name" value="Alkaline_phosphatase_AS"/>
</dbReference>
<protein>
    <submittedName>
        <fullName evidence="11">Alkaline phosphatase</fullName>
    </submittedName>
</protein>
<feature type="binding site" evidence="8">
    <location>
        <position position="329"/>
    </location>
    <ligand>
        <name>Zn(2+)</name>
        <dbReference type="ChEBI" id="CHEBI:29105"/>
        <label>2</label>
    </ligand>
</feature>
<feature type="active site" description="Phosphoserine intermediate" evidence="7">
    <location>
        <position position="101"/>
    </location>
</feature>
<feature type="binding site" evidence="8">
    <location>
        <position position="154"/>
    </location>
    <ligand>
        <name>Mg(2+)</name>
        <dbReference type="ChEBI" id="CHEBI:18420"/>
    </ligand>
</feature>
<feature type="binding site" evidence="8">
    <location>
        <position position="152"/>
    </location>
    <ligand>
        <name>Mg(2+)</name>
        <dbReference type="ChEBI" id="CHEBI:18420"/>
    </ligand>
</feature>
<dbReference type="Gene3D" id="3.40.720.10">
    <property type="entry name" value="Alkaline Phosphatase, subunit A"/>
    <property type="match status" value="1"/>
</dbReference>
<evidence type="ECO:0000256" key="4">
    <source>
        <dbReference type="ARBA" id="ARBA00022801"/>
    </source>
</evidence>
<dbReference type="InterPro" id="IPR001952">
    <property type="entry name" value="Alkaline_phosphatase"/>
</dbReference>
<dbReference type="CDD" id="cd16012">
    <property type="entry name" value="ALP"/>
    <property type="match status" value="1"/>
</dbReference>
<dbReference type="AlphaFoldDB" id="A0A5C6VLQ2"/>
<feature type="signal peptide" evidence="10">
    <location>
        <begin position="1"/>
        <end position="26"/>
    </location>
</feature>
<dbReference type="SMART" id="SM00098">
    <property type="entry name" value="alkPPc"/>
    <property type="match status" value="1"/>
</dbReference>
<accession>A0A5C6VLQ2</accession>
<comment type="cofactor">
    <cofactor evidence="8">
        <name>Mg(2+)</name>
        <dbReference type="ChEBI" id="CHEBI:18420"/>
    </cofactor>
    <text evidence="8">Binds 1 Mg(2+) ion.</text>
</comment>
<evidence type="ECO:0000256" key="10">
    <source>
        <dbReference type="SAM" id="SignalP"/>
    </source>
</evidence>
<comment type="caution">
    <text evidence="11">The sequence shown here is derived from an EMBL/GenBank/DDBJ whole genome shotgun (WGS) entry which is preliminary data.</text>
</comment>
<feature type="binding site" evidence="8">
    <location>
        <position position="286"/>
    </location>
    <ligand>
        <name>Zn(2+)</name>
        <dbReference type="ChEBI" id="CHEBI:29105"/>
        <label>2</label>
    </ligand>
</feature>
<feature type="binding site" evidence="8">
    <location>
        <position position="52"/>
    </location>
    <ligand>
        <name>Zn(2+)</name>
        <dbReference type="ChEBI" id="CHEBI:29105"/>
        <label>2</label>
    </ligand>
</feature>
<keyword evidence="10" id="KW-0732">Signal</keyword>
<sequence length="474" mass="51665">MVFKRSITKKLVTAAVLSTVVVGSFAGLNQDEAKAEKESTAKIKNVIFLIGDGMGPSTVAAHRYMKNDSSTKMMEPTEFDKYLVGMQTTYPDDPAQKITDSASAATAMASGIKTYNNAIGMDNEKNPYETVLERAKEYGKATGLVATSEITHATPASYGAHDESRRNMDAIADDYYYELINGEHKVDIMLGGGSKNFVPADGRKKDTTNLAEKFVEDGYSFVTNKEELMNDKNGQVLGLFAKGGLPKMIDRDDSIPSLEEMTTTAIERLNQDEDGFFLMVEGSQIDWAEHDNDVVGTMSEMEDFERAFKAAIDFAKNDGETLVVTTADHATGGLTLGANTKAKTSGDYNFLVNPIKAFNKTPDYIAAELYASGASAEVESVMKKYIDNSFYSQIKPEEIQAVKDAVVAKNGTAIDNAIEAIVNDHSVTGWTTGGHTGEEVPVYAFGPEKSRFKGLIDNTDQAKIIFQLLEENNK</sequence>
<dbReference type="InterPro" id="IPR017850">
    <property type="entry name" value="Alkaline_phosphatase_core_sf"/>
</dbReference>
<dbReference type="OrthoDB" id="9794455at2"/>
<evidence type="ECO:0000256" key="1">
    <source>
        <dbReference type="ARBA" id="ARBA00005984"/>
    </source>
</evidence>
<name>A0A5C6VLQ2_9BACI</name>
<evidence type="ECO:0000313" key="12">
    <source>
        <dbReference type="Proteomes" id="UP000321363"/>
    </source>
</evidence>
<evidence type="ECO:0000256" key="6">
    <source>
        <dbReference type="ARBA" id="ARBA00022842"/>
    </source>
</evidence>
<dbReference type="GO" id="GO:0004035">
    <property type="term" value="F:alkaline phosphatase activity"/>
    <property type="evidence" value="ECO:0007669"/>
    <property type="project" value="TreeGrafter"/>
</dbReference>
<keyword evidence="3 8" id="KW-0479">Metal-binding</keyword>
<dbReference type="RefSeq" id="WP_146950214.1">
    <property type="nucleotide sequence ID" value="NZ_VOQF01000014.1"/>
</dbReference>
<evidence type="ECO:0000313" key="11">
    <source>
        <dbReference type="EMBL" id="TXC85899.1"/>
    </source>
</evidence>
<gene>
    <name evidence="11" type="ORF">FS935_18900</name>
</gene>
<dbReference type="SUPFAM" id="SSF53649">
    <property type="entry name" value="Alkaline phosphatase-like"/>
    <property type="match status" value="1"/>
</dbReference>
<keyword evidence="5 8" id="KW-0862">Zinc</keyword>
<dbReference type="GO" id="GO:0046872">
    <property type="term" value="F:metal ion binding"/>
    <property type="evidence" value="ECO:0007669"/>
    <property type="project" value="UniProtKB-KW"/>
</dbReference>
<feature type="chain" id="PRO_5039358189" evidence="10">
    <location>
        <begin position="27"/>
        <end position="474"/>
    </location>
</feature>
<proteinExistence type="inferred from homology"/>
<feature type="binding site" evidence="8">
    <location>
        <position position="281"/>
    </location>
    <ligand>
        <name>Mg(2+)</name>
        <dbReference type="ChEBI" id="CHEBI:18420"/>
    </ligand>
</feature>
<evidence type="ECO:0000256" key="9">
    <source>
        <dbReference type="RuleBase" id="RU003946"/>
    </source>
</evidence>
<comment type="cofactor">
    <cofactor evidence="8">
        <name>Zn(2+)</name>
        <dbReference type="ChEBI" id="CHEBI:29105"/>
    </cofactor>
    <text evidence="8">Binds 2 Zn(2+) ions.</text>
</comment>
<feature type="binding site" evidence="8">
    <location>
        <position position="435"/>
    </location>
    <ligand>
        <name>Zn(2+)</name>
        <dbReference type="ChEBI" id="CHEBI:29105"/>
        <label>2</label>
    </ligand>
</feature>
<keyword evidence="4" id="KW-0378">Hydrolase</keyword>
<evidence type="ECO:0000256" key="3">
    <source>
        <dbReference type="ARBA" id="ARBA00022723"/>
    </source>
</evidence>
<organism evidence="11 12">
    <name type="scientific">Metabacillus litoralis</name>
    <dbReference type="NCBI Taxonomy" id="152268"/>
    <lineage>
        <taxon>Bacteria</taxon>
        <taxon>Bacillati</taxon>
        <taxon>Bacillota</taxon>
        <taxon>Bacilli</taxon>
        <taxon>Bacillales</taxon>
        <taxon>Bacillaceae</taxon>
        <taxon>Metabacillus</taxon>
    </lineage>
</organism>
<feature type="binding site" evidence="8">
    <location>
        <position position="52"/>
    </location>
    <ligand>
        <name>Mg(2+)</name>
        <dbReference type="ChEBI" id="CHEBI:18420"/>
    </ligand>
</feature>
<keyword evidence="2" id="KW-0597">Phosphoprotein</keyword>
<dbReference type="PRINTS" id="PR00113">
    <property type="entry name" value="ALKPHPHTASE"/>
</dbReference>
<evidence type="ECO:0000256" key="2">
    <source>
        <dbReference type="ARBA" id="ARBA00022553"/>
    </source>
</evidence>
<evidence type="ECO:0000256" key="7">
    <source>
        <dbReference type="PIRSR" id="PIRSR601952-1"/>
    </source>
</evidence>
<dbReference type="PROSITE" id="PS00123">
    <property type="entry name" value="ALKALINE_PHOSPHATASE"/>
    <property type="match status" value="1"/>
</dbReference>
<dbReference type="Gene3D" id="1.10.60.40">
    <property type="match status" value="1"/>
</dbReference>